<keyword evidence="2" id="KW-1185">Reference proteome</keyword>
<evidence type="ECO:0008006" key="3">
    <source>
        <dbReference type="Google" id="ProtNLM"/>
    </source>
</evidence>
<dbReference type="PANTHER" id="PTHR21301">
    <property type="entry name" value="REVERSE TRANSCRIPTASE"/>
    <property type="match status" value="1"/>
</dbReference>
<dbReference type="EMBL" id="CACVKT020007633">
    <property type="protein sequence ID" value="CAC5409083.1"/>
    <property type="molecule type" value="Genomic_DNA"/>
</dbReference>
<gene>
    <name evidence="1" type="ORF">MCOR_42414</name>
</gene>
<organism evidence="1 2">
    <name type="scientific">Mytilus coruscus</name>
    <name type="common">Sea mussel</name>
    <dbReference type="NCBI Taxonomy" id="42192"/>
    <lineage>
        <taxon>Eukaryota</taxon>
        <taxon>Metazoa</taxon>
        <taxon>Spiralia</taxon>
        <taxon>Lophotrochozoa</taxon>
        <taxon>Mollusca</taxon>
        <taxon>Bivalvia</taxon>
        <taxon>Autobranchia</taxon>
        <taxon>Pteriomorphia</taxon>
        <taxon>Mytilida</taxon>
        <taxon>Mytiloidea</taxon>
        <taxon>Mytilidae</taxon>
        <taxon>Mytilinae</taxon>
        <taxon>Mytilus</taxon>
    </lineage>
</organism>
<evidence type="ECO:0000313" key="1">
    <source>
        <dbReference type="EMBL" id="CAC5409083.1"/>
    </source>
</evidence>
<evidence type="ECO:0000313" key="2">
    <source>
        <dbReference type="Proteomes" id="UP000507470"/>
    </source>
</evidence>
<dbReference type="AlphaFoldDB" id="A0A6J8DKD1"/>
<sequence length="239" mass="28436">MNITTEEEKAMRELLYDTSIVIRPSDKSSGVVIMNTEDYKLEVEKELNNNDTYKAIDKDVTQKYENKVKKLVENLCKREIIDKDMKKYLLPKGTCPGKVQANPKLHKKIIRNLHPFSYWRYVDDIWGIWEHGLDELKQFHELSNNLHPGIKTEMRYSTEKIEFLDVFVNIENGQLKTDLFTKSTDKHQYLHVSSSHPNSVKKCYTIWTRYSCQKNLLNRRKLQNKKRRNKNAPEKTWIQ</sequence>
<reference evidence="1 2" key="1">
    <citation type="submission" date="2020-06" db="EMBL/GenBank/DDBJ databases">
        <authorList>
            <person name="Li R."/>
            <person name="Bekaert M."/>
        </authorList>
    </citation>
    <scope>NUCLEOTIDE SEQUENCE [LARGE SCALE GENOMIC DNA]</scope>
    <source>
        <strain evidence="2">wild</strain>
    </source>
</reference>
<dbReference type="OrthoDB" id="10029313at2759"/>
<proteinExistence type="predicted"/>
<dbReference type="Proteomes" id="UP000507470">
    <property type="component" value="Unassembled WGS sequence"/>
</dbReference>
<name>A0A6J8DKD1_MYTCO</name>
<protein>
    <recommendedName>
        <fullName evidence="3">Reverse transcriptase domain-containing protein</fullName>
    </recommendedName>
</protein>
<dbReference type="PANTHER" id="PTHR21301:SF10">
    <property type="entry name" value="REVERSE TRANSCRIPTASE DOMAIN-CONTAINING PROTEIN"/>
    <property type="match status" value="1"/>
</dbReference>
<accession>A0A6J8DKD1</accession>